<dbReference type="GO" id="GO:0008270">
    <property type="term" value="F:zinc ion binding"/>
    <property type="evidence" value="ECO:0007669"/>
    <property type="project" value="InterPro"/>
</dbReference>
<keyword evidence="2" id="KW-0479">Metal-binding</keyword>
<dbReference type="EMBL" id="CP010951">
    <property type="protein sequence ID" value="AMO24325.1"/>
    <property type="molecule type" value="Genomic_DNA"/>
</dbReference>
<dbReference type="InterPro" id="IPR002629">
    <property type="entry name" value="Met_Synth_C/arc"/>
</dbReference>
<organism evidence="5 6">
    <name type="scientific">Ramlibacter tataouinensis</name>
    <dbReference type="NCBI Taxonomy" id="94132"/>
    <lineage>
        <taxon>Bacteria</taxon>
        <taxon>Pseudomonadati</taxon>
        <taxon>Pseudomonadota</taxon>
        <taxon>Betaproteobacteria</taxon>
        <taxon>Burkholderiales</taxon>
        <taxon>Comamonadaceae</taxon>
        <taxon>Ramlibacter</taxon>
    </lineage>
</organism>
<evidence type="ECO:0000256" key="3">
    <source>
        <dbReference type="ARBA" id="ARBA00022833"/>
    </source>
</evidence>
<dbReference type="NCBIfam" id="NF006589">
    <property type="entry name" value="PRK09121.1"/>
    <property type="match status" value="1"/>
</dbReference>
<accession>A0A127JWP6</accession>
<gene>
    <name evidence="5" type="ORF">UC35_17580</name>
</gene>
<keyword evidence="5" id="KW-0489">Methyltransferase</keyword>
<dbReference type="GO" id="GO:0032259">
    <property type="term" value="P:methylation"/>
    <property type="evidence" value="ECO:0007669"/>
    <property type="project" value="UniProtKB-KW"/>
</dbReference>
<dbReference type="RefSeq" id="WP_061501960.1">
    <property type="nucleotide sequence ID" value="NZ_CP010951.1"/>
</dbReference>
<dbReference type="PATRIC" id="fig|94132.3.peg.3590"/>
<dbReference type="Gene3D" id="3.20.20.210">
    <property type="match status" value="1"/>
</dbReference>
<evidence type="ECO:0000259" key="4">
    <source>
        <dbReference type="Pfam" id="PF01717"/>
    </source>
</evidence>
<dbReference type="PIRSF" id="PIRSF005632">
    <property type="entry name" value="Met_synth_catalytic_prd"/>
    <property type="match status" value="1"/>
</dbReference>
<dbReference type="Pfam" id="PF01717">
    <property type="entry name" value="Meth_synt_2"/>
    <property type="match status" value="1"/>
</dbReference>
<dbReference type="CDD" id="cd03311">
    <property type="entry name" value="CIMS_C_terminal_like"/>
    <property type="match status" value="1"/>
</dbReference>
<protein>
    <submittedName>
        <fullName evidence="5">5-methyltetrahydropteroyltriglutamate--homocysteine methyltransferase</fullName>
    </submittedName>
</protein>
<proteinExistence type="predicted"/>
<evidence type="ECO:0000256" key="1">
    <source>
        <dbReference type="ARBA" id="ARBA00001947"/>
    </source>
</evidence>
<dbReference type="InterPro" id="IPR016456">
    <property type="entry name" value="Met_Synthase_cat"/>
</dbReference>
<dbReference type="OrthoDB" id="244285at2"/>
<comment type="cofactor">
    <cofactor evidence="1">
        <name>Zn(2+)</name>
        <dbReference type="ChEBI" id="CHEBI:29105"/>
    </cofactor>
</comment>
<keyword evidence="6" id="KW-1185">Reference proteome</keyword>
<dbReference type="AlphaFoldDB" id="A0A127JWP6"/>
<dbReference type="SUPFAM" id="SSF51726">
    <property type="entry name" value="UROD/MetE-like"/>
    <property type="match status" value="1"/>
</dbReference>
<feature type="domain" description="Cobalamin-independent methionine synthase MetE C-terminal/archaeal" evidence="4">
    <location>
        <begin position="2"/>
        <end position="329"/>
    </location>
</feature>
<dbReference type="GO" id="GO:0009086">
    <property type="term" value="P:methionine biosynthetic process"/>
    <property type="evidence" value="ECO:0007669"/>
    <property type="project" value="InterPro"/>
</dbReference>
<evidence type="ECO:0000313" key="5">
    <source>
        <dbReference type="EMBL" id="AMO24325.1"/>
    </source>
</evidence>
<evidence type="ECO:0000313" key="6">
    <source>
        <dbReference type="Proteomes" id="UP000070433"/>
    </source>
</evidence>
<name>A0A127JWP6_9BURK</name>
<sequence length="339" mass="38057">MFPTTIAGSLPKPGWLAETHKLWPRWTVDGEALRQAKADATLLWIKMQEDAGLDIVSDGEQSRQHFVHGFLEQVEGIDFEHKVEMGIRDDRYKAMVPQVVAPLKLKGRVHAFEARLARAHTFRRLKFTLPGPMTIVDTVADRFYGDREKLAFAFAELLNQEALALQADGVDIIQFDEPAFNVYMKDAADWGVQALERAAQGLSCTTAVHICYGYGIQANTDWKKTLGDQWRQYEQVFPALARSSIQQVSLECYHSHVPPELMKLLEGKDVMVGVIDVASDEVETPEQVAETIGTALQFVPKHRLIPCTNCGLAPMDREVARRKLEALARGAELARKRFG</sequence>
<reference evidence="5 6" key="1">
    <citation type="journal article" date="2014" name="Int. J. Syst. Evol. Microbiol.">
        <title>Ramlibacter solisilvae sp. nov., isolated from forest soil, and emended description of the genus Ramlibacter.</title>
        <authorList>
            <person name="Lee H.J."/>
            <person name="Lee S.H."/>
            <person name="Lee S.S."/>
            <person name="Lee J.S."/>
            <person name="Kim Y."/>
            <person name="Kim S.C."/>
            <person name="Jeon C.O."/>
        </authorList>
    </citation>
    <scope>NUCLEOTIDE SEQUENCE [LARGE SCALE GENOMIC DNA]</scope>
    <source>
        <strain evidence="5 6">5-10</strain>
    </source>
</reference>
<dbReference type="GO" id="GO:0003871">
    <property type="term" value="F:5-methyltetrahydropteroyltriglutamate-homocysteine S-methyltransferase activity"/>
    <property type="evidence" value="ECO:0007669"/>
    <property type="project" value="InterPro"/>
</dbReference>
<dbReference type="InterPro" id="IPR038071">
    <property type="entry name" value="UROD/MetE-like_sf"/>
</dbReference>
<keyword evidence="5" id="KW-0808">Transferase</keyword>
<evidence type="ECO:0000256" key="2">
    <source>
        <dbReference type="ARBA" id="ARBA00022723"/>
    </source>
</evidence>
<dbReference type="PANTHER" id="PTHR30519">
    <property type="entry name" value="5-METHYLTETRAHYDROPTEROYLTRIGLUTAMATE--HOMOCYSTEINE METHYLTRANSFERASE"/>
    <property type="match status" value="1"/>
</dbReference>
<dbReference type="Proteomes" id="UP000070433">
    <property type="component" value="Chromosome"/>
</dbReference>
<keyword evidence="3" id="KW-0862">Zinc</keyword>